<dbReference type="EMBL" id="CAJVPZ010088012">
    <property type="protein sequence ID" value="CAG8813127.1"/>
    <property type="molecule type" value="Genomic_DNA"/>
</dbReference>
<feature type="non-terminal residue" evidence="1">
    <location>
        <position position="1"/>
    </location>
</feature>
<reference evidence="1" key="1">
    <citation type="submission" date="2021-06" db="EMBL/GenBank/DDBJ databases">
        <authorList>
            <person name="Kallberg Y."/>
            <person name="Tangrot J."/>
            <person name="Rosling A."/>
        </authorList>
    </citation>
    <scope>NUCLEOTIDE SEQUENCE</scope>
    <source>
        <strain evidence="1">IN212</strain>
    </source>
</reference>
<organism evidence="1 2">
    <name type="scientific">Racocetra fulgida</name>
    <dbReference type="NCBI Taxonomy" id="60492"/>
    <lineage>
        <taxon>Eukaryota</taxon>
        <taxon>Fungi</taxon>
        <taxon>Fungi incertae sedis</taxon>
        <taxon>Mucoromycota</taxon>
        <taxon>Glomeromycotina</taxon>
        <taxon>Glomeromycetes</taxon>
        <taxon>Diversisporales</taxon>
        <taxon>Gigasporaceae</taxon>
        <taxon>Racocetra</taxon>
    </lineage>
</organism>
<dbReference type="AlphaFoldDB" id="A0A9N9K6Z3"/>
<name>A0A9N9K6Z3_9GLOM</name>
<accession>A0A9N9K6Z3</accession>
<evidence type="ECO:0000313" key="1">
    <source>
        <dbReference type="EMBL" id="CAG8813127.1"/>
    </source>
</evidence>
<protein>
    <submittedName>
        <fullName evidence="1">18344_t:CDS:1</fullName>
    </submittedName>
</protein>
<proteinExistence type="predicted"/>
<keyword evidence="2" id="KW-1185">Reference proteome</keyword>
<sequence>FMTDILCLIAFIGSSGIEEELNGIQPSKFVLPNSYSYLSTL</sequence>
<evidence type="ECO:0000313" key="2">
    <source>
        <dbReference type="Proteomes" id="UP000789396"/>
    </source>
</evidence>
<gene>
    <name evidence="1" type="ORF">RFULGI_LOCUS18977</name>
</gene>
<dbReference type="Proteomes" id="UP000789396">
    <property type="component" value="Unassembled WGS sequence"/>
</dbReference>
<comment type="caution">
    <text evidence="1">The sequence shown here is derived from an EMBL/GenBank/DDBJ whole genome shotgun (WGS) entry which is preliminary data.</text>
</comment>